<evidence type="ECO:0000256" key="8">
    <source>
        <dbReference type="SAM" id="MobiDB-lite"/>
    </source>
</evidence>
<feature type="region of interest" description="Disordered" evidence="8">
    <location>
        <begin position="512"/>
        <end position="550"/>
    </location>
</feature>
<dbReference type="InterPro" id="IPR036388">
    <property type="entry name" value="WH-like_DNA-bd_sf"/>
</dbReference>
<evidence type="ECO:0000256" key="6">
    <source>
        <dbReference type="ARBA" id="ARBA00034808"/>
    </source>
</evidence>
<reference evidence="10 11" key="1">
    <citation type="submission" date="2014-11" db="EMBL/GenBank/DDBJ databases">
        <authorList>
            <person name="Wibberg Daniel"/>
        </authorList>
    </citation>
    <scope>NUCLEOTIDE SEQUENCE [LARGE SCALE GENOMIC DNA]</scope>
    <source>
        <strain evidence="10">Rhizoctonia solani AG1-IB 7/3/14</strain>
    </source>
</reference>
<feature type="compositionally biased region" description="Basic and acidic residues" evidence="8">
    <location>
        <begin position="706"/>
        <end position="721"/>
    </location>
</feature>
<comment type="catalytic activity">
    <reaction evidence="5">
        <text>Couples ATP hydrolysis with the unwinding of duplex DNA by translocating in the 3'-5' direction.</text>
        <dbReference type="EC" id="5.6.2.4"/>
    </reaction>
</comment>
<dbReference type="PANTHER" id="PTHR47835:SF3">
    <property type="entry name" value="HELICASE FOR MEIOSIS 1"/>
    <property type="match status" value="1"/>
</dbReference>
<keyword evidence="1" id="KW-0547">Nucleotide-binding</keyword>
<keyword evidence="4" id="KW-0067">ATP-binding</keyword>
<evidence type="ECO:0000313" key="11">
    <source>
        <dbReference type="Proteomes" id="UP000059188"/>
    </source>
</evidence>
<dbReference type="Proteomes" id="UP000059188">
    <property type="component" value="Unassembled WGS sequence"/>
</dbReference>
<evidence type="ECO:0000259" key="9">
    <source>
        <dbReference type="Pfam" id="PF23445"/>
    </source>
</evidence>
<dbReference type="Gene3D" id="1.10.10.10">
    <property type="entry name" value="Winged helix-like DNA-binding domain superfamily/Winged helix DNA-binding domain"/>
    <property type="match status" value="1"/>
</dbReference>
<organism evidence="10 11">
    <name type="scientific">Thanatephorus cucumeris (strain AG1-IB / isolate 7/3/14)</name>
    <name type="common">Lettuce bottom rot fungus</name>
    <name type="synonym">Rhizoctonia solani</name>
    <dbReference type="NCBI Taxonomy" id="1108050"/>
    <lineage>
        <taxon>Eukaryota</taxon>
        <taxon>Fungi</taxon>
        <taxon>Dikarya</taxon>
        <taxon>Basidiomycota</taxon>
        <taxon>Agaricomycotina</taxon>
        <taxon>Agaricomycetes</taxon>
        <taxon>Cantharellales</taxon>
        <taxon>Ceratobasidiaceae</taxon>
        <taxon>Rhizoctonia</taxon>
        <taxon>Rhizoctonia solani AG-1</taxon>
    </lineage>
</organism>
<dbReference type="PANTHER" id="PTHR47835">
    <property type="entry name" value="HFM1, ATP DEPENDENT DNA HELICASE HOMOLOG"/>
    <property type="match status" value="1"/>
</dbReference>
<dbReference type="AlphaFoldDB" id="A0A0B7G3T9"/>
<dbReference type="STRING" id="1108050.A0A0B7G3T9"/>
<evidence type="ECO:0000256" key="4">
    <source>
        <dbReference type="ARBA" id="ARBA00022840"/>
    </source>
</evidence>
<keyword evidence="3 10" id="KW-0347">Helicase</keyword>
<dbReference type="GO" id="GO:0043138">
    <property type="term" value="F:3'-5' DNA helicase activity"/>
    <property type="evidence" value="ECO:0007669"/>
    <property type="project" value="UniProtKB-EC"/>
</dbReference>
<dbReference type="InterPro" id="IPR027417">
    <property type="entry name" value="P-loop_NTPase"/>
</dbReference>
<dbReference type="Pfam" id="PF23445">
    <property type="entry name" value="WHD_SNRNP200"/>
    <property type="match status" value="1"/>
</dbReference>
<dbReference type="GO" id="GO:0016787">
    <property type="term" value="F:hydrolase activity"/>
    <property type="evidence" value="ECO:0007669"/>
    <property type="project" value="UniProtKB-KW"/>
</dbReference>
<protein>
    <recommendedName>
        <fullName evidence="6">DNA 3'-5' helicase</fullName>
        <ecNumber evidence="6">5.6.2.4</ecNumber>
    </recommendedName>
</protein>
<feature type="compositionally biased region" description="Polar residues" evidence="8">
    <location>
        <begin position="428"/>
        <end position="445"/>
    </location>
</feature>
<evidence type="ECO:0000256" key="3">
    <source>
        <dbReference type="ARBA" id="ARBA00022806"/>
    </source>
</evidence>
<feature type="compositionally biased region" description="Polar residues" evidence="8">
    <location>
        <begin position="659"/>
        <end position="680"/>
    </location>
</feature>
<gene>
    <name evidence="10" type="ORF">RSOLAG1IB_05546</name>
</gene>
<dbReference type="InterPro" id="IPR036390">
    <property type="entry name" value="WH_DNA-bd_sf"/>
</dbReference>
<dbReference type="SUPFAM" id="SSF52540">
    <property type="entry name" value="P-loop containing nucleoside triphosphate hydrolases"/>
    <property type="match status" value="1"/>
</dbReference>
<dbReference type="OrthoDB" id="5575at2759"/>
<feature type="region of interest" description="Disordered" evidence="8">
    <location>
        <begin position="706"/>
        <end position="739"/>
    </location>
</feature>
<evidence type="ECO:0000256" key="5">
    <source>
        <dbReference type="ARBA" id="ARBA00034617"/>
    </source>
</evidence>
<keyword evidence="11" id="KW-1185">Reference proteome</keyword>
<dbReference type="EC" id="5.6.2.4" evidence="6"/>
<proteinExistence type="predicted"/>
<dbReference type="FunFam" id="1.10.10.10:FF:000012">
    <property type="entry name" value="U5 small nuclear ribonucleoprotein helicase"/>
    <property type="match status" value="1"/>
</dbReference>
<dbReference type="InterPro" id="IPR052247">
    <property type="entry name" value="Meiotic_Crossover_Helicase"/>
</dbReference>
<sequence length="774" mass="86182">MWFQTLAIGVNFPAHIVIVKGVTQWTGTGWTEYSSQDIMQMLGRAGRPQFDREGIAIIMCDKNLENKYRLLATGGSQLESTLHCNLTEHINSEIGLDTINSVSSAEQWLRKTFLFRRIQKNPAHYKLDMPETASWAERMDTLVTKSLNALKETQLVKQNEDEDTLSLTQFGEIMSVLAENGITTIKVLSAQSPSRIDALLNRRSPFGSNIVLSARALPSYSIDVEEISTTTNKLADTVDIELLISVSAKCASIEGNSAHKGFDTRVTSILTVTSDNQFIDFRRINTRRLFESVKFLLTAPLKKPSQGVVVIVSSDKFAGITERYDFRATLPATTYPTLNTRPLKPAEVEEDEEEVLDLTNSDTPEESILKPIKKSREKPVLLENKATSRTTKMRLPNGNYACHHKCKDKTSCRHICCREGLVKPPSSPKYTNPKPTIGSTLSSPVDPQRKPKNTIEKQQSNLSHLHKKTNDGARRVKRNLLVRSVEAHPSAKKTTQYVDSLLSSPIKLSVYESGENSPDSDQELPEPSLIGVKKHTSPESGPTNYDDSDLDQWAANLPSEVLELEVETPTLQTTEDRSDSGLNRVVLPVIKNQNKKRLAMDKESEPVGHKLKRPKTELPSTESLLEQDTPIHKSKVAGILPTPRSSSRPPEQPKPLFRPSSSVGTPSPQTSTLLGNRTKTPASEDAFENFMDYMFEGVKIITKGSRDDTNTMYESSERKAVNEAPLEPQHPSRGSPLKTEQKLATVVLAKDETPKADVHNPMADFNHWLDENGL</sequence>
<dbReference type="SUPFAM" id="SSF46785">
    <property type="entry name" value="Winged helix' DNA-binding domain"/>
    <property type="match status" value="1"/>
</dbReference>
<evidence type="ECO:0000313" key="10">
    <source>
        <dbReference type="EMBL" id="CEL63784.1"/>
    </source>
</evidence>
<feature type="domain" description="MER3 helicase-like winged helix" evidence="9">
    <location>
        <begin position="79"/>
        <end position="157"/>
    </location>
</feature>
<feature type="region of interest" description="Disordered" evidence="8">
    <location>
        <begin position="596"/>
        <end position="680"/>
    </location>
</feature>
<keyword evidence="2" id="KW-0378">Hydrolase</keyword>
<evidence type="ECO:0000256" key="1">
    <source>
        <dbReference type="ARBA" id="ARBA00022741"/>
    </source>
</evidence>
<feature type="region of interest" description="Disordered" evidence="8">
    <location>
        <begin position="423"/>
        <end position="475"/>
    </location>
</feature>
<dbReference type="EMBL" id="LN679108">
    <property type="protein sequence ID" value="CEL63784.1"/>
    <property type="molecule type" value="Genomic_DNA"/>
</dbReference>
<dbReference type="Gene3D" id="3.40.50.300">
    <property type="entry name" value="P-loop containing nucleotide triphosphate hydrolases"/>
    <property type="match status" value="1"/>
</dbReference>
<accession>A0A0B7G3T9</accession>
<evidence type="ECO:0000256" key="2">
    <source>
        <dbReference type="ARBA" id="ARBA00022801"/>
    </source>
</evidence>
<feature type="compositionally biased region" description="Basic and acidic residues" evidence="8">
    <location>
        <begin position="598"/>
        <end position="608"/>
    </location>
</feature>
<dbReference type="InterPro" id="IPR057842">
    <property type="entry name" value="WH_MER3"/>
</dbReference>
<name>A0A0B7G3T9_THACB</name>
<evidence type="ECO:0000256" key="7">
    <source>
        <dbReference type="ARBA" id="ARBA00048988"/>
    </source>
</evidence>
<comment type="catalytic activity">
    <reaction evidence="7">
        <text>ATP + H2O = ADP + phosphate + H(+)</text>
        <dbReference type="Rhea" id="RHEA:13065"/>
        <dbReference type="ChEBI" id="CHEBI:15377"/>
        <dbReference type="ChEBI" id="CHEBI:15378"/>
        <dbReference type="ChEBI" id="CHEBI:30616"/>
        <dbReference type="ChEBI" id="CHEBI:43474"/>
        <dbReference type="ChEBI" id="CHEBI:456216"/>
        <dbReference type="EC" id="5.6.2.4"/>
    </reaction>
</comment>
<dbReference type="GO" id="GO:0005524">
    <property type="term" value="F:ATP binding"/>
    <property type="evidence" value="ECO:0007669"/>
    <property type="project" value="UniProtKB-KW"/>
</dbReference>